<dbReference type="GO" id="GO:0005829">
    <property type="term" value="C:cytosol"/>
    <property type="evidence" value="ECO:0007669"/>
    <property type="project" value="TreeGrafter"/>
</dbReference>
<feature type="active site" description="Proton acceptor; specific for D-alanine" evidence="5">
    <location>
        <position position="42"/>
    </location>
</feature>
<feature type="domain" description="Alanine racemase C-terminal" evidence="8">
    <location>
        <begin position="249"/>
        <end position="377"/>
    </location>
</feature>
<dbReference type="SUPFAM" id="SSF50621">
    <property type="entry name" value="Alanine racemase C-terminal domain-like"/>
    <property type="match status" value="1"/>
</dbReference>
<dbReference type="Gene3D" id="3.20.20.10">
    <property type="entry name" value="Alanine racemase"/>
    <property type="match status" value="1"/>
</dbReference>
<dbReference type="SMART" id="SM01005">
    <property type="entry name" value="Ala_racemase_C"/>
    <property type="match status" value="1"/>
</dbReference>
<dbReference type="GO" id="GO:0009252">
    <property type="term" value="P:peptidoglycan biosynthetic process"/>
    <property type="evidence" value="ECO:0007669"/>
    <property type="project" value="TreeGrafter"/>
</dbReference>
<dbReference type="Gene3D" id="2.40.37.10">
    <property type="entry name" value="Lyase, Ornithine Decarboxylase, Chain A, domain 1"/>
    <property type="match status" value="1"/>
</dbReference>
<proteinExistence type="inferred from homology"/>
<dbReference type="EMBL" id="JAECVW010000009">
    <property type="protein sequence ID" value="MBH8596078.1"/>
    <property type="molecule type" value="Genomic_DNA"/>
</dbReference>
<protein>
    <recommendedName>
        <fullName evidence="5">Alanine racemase</fullName>
        <ecNumber evidence="5">5.1.1.1</ecNumber>
    </recommendedName>
</protein>
<dbReference type="FunFam" id="2.40.37.10:FF:000006">
    <property type="entry name" value="Alanine racemase"/>
    <property type="match status" value="1"/>
</dbReference>
<evidence type="ECO:0000256" key="3">
    <source>
        <dbReference type="ARBA" id="ARBA00022898"/>
    </source>
</evidence>
<dbReference type="EC" id="5.1.1.1" evidence="5"/>
<evidence type="ECO:0000256" key="7">
    <source>
        <dbReference type="PIRSR" id="PIRSR600821-52"/>
    </source>
</evidence>
<name>A0A8I1A7X5_THEIN</name>
<dbReference type="InterPro" id="IPR020622">
    <property type="entry name" value="Ala_racemase_pyridoxalP-BS"/>
</dbReference>
<evidence type="ECO:0000256" key="2">
    <source>
        <dbReference type="ARBA" id="ARBA00001933"/>
    </source>
</evidence>
<feature type="modified residue" description="N6-(pyridoxal phosphate)lysine" evidence="5 6">
    <location>
        <position position="42"/>
    </location>
</feature>
<comment type="caution">
    <text evidence="9">The sequence shown here is derived from an EMBL/GenBank/DDBJ whole genome shotgun (WGS) entry which is preliminary data.</text>
</comment>
<keyword evidence="3 5" id="KW-0663">Pyridoxal phosphate</keyword>
<evidence type="ECO:0000256" key="4">
    <source>
        <dbReference type="ARBA" id="ARBA00023235"/>
    </source>
</evidence>
<dbReference type="InterPro" id="IPR000821">
    <property type="entry name" value="Ala_racemase"/>
</dbReference>
<dbReference type="GO" id="GO:0008784">
    <property type="term" value="F:alanine racemase activity"/>
    <property type="evidence" value="ECO:0007669"/>
    <property type="project" value="UniProtKB-UniRule"/>
</dbReference>
<feature type="active site" description="Proton acceptor; specific for L-alanine" evidence="5">
    <location>
        <position position="270"/>
    </location>
</feature>
<evidence type="ECO:0000256" key="1">
    <source>
        <dbReference type="ARBA" id="ARBA00000316"/>
    </source>
</evidence>
<dbReference type="InterPro" id="IPR009006">
    <property type="entry name" value="Ala_racemase/Decarboxylase_C"/>
</dbReference>
<comment type="cofactor">
    <cofactor evidence="2 5 6">
        <name>pyridoxal 5'-phosphate</name>
        <dbReference type="ChEBI" id="CHEBI:597326"/>
    </cofactor>
</comment>
<dbReference type="InterPro" id="IPR011079">
    <property type="entry name" value="Ala_racemase_C"/>
</dbReference>
<dbReference type="Proteomes" id="UP000633619">
    <property type="component" value="Unassembled WGS sequence"/>
</dbReference>
<dbReference type="InterPro" id="IPR029066">
    <property type="entry name" value="PLP-binding_barrel"/>
</dbReference>
<reference evidence="9 10" key="1">
    <citation type="submission" date="2020-12" db="EMBL/GenBank/DDBJ databases">
        <title>WGS of Thermoactinomyces spp.</title>
        <authorList>
            <person name="Cheng K."/>
        </authorList>
    </citation>
    <scope>NUCLEOTIDE SEQUENCE [LARGE SCALE GENOMIC DNA]</scope>
    <source>
        <strain evidence="10">CICC 10671\DSM 43846</strain>
    </source>
</reference>
<dbReference type="UniPathway" id="UPA00042">
    <property type="reaction ID" value="UER00497"/>
</dbReference>
<comment type="similarity">
    <text evidence="5">Belongs to the alanine racemase family.</text>
</comment>
<evidence type="ECO:0000259" key="8">
    <source>
        <dbReference type="SMART" id="SM01005"/>
    </source>
</evidence>
<sequence>MNWADYVGRDTVVEVDLDALTHNIHEFRRHLKKQVKMMVVVKADAYGHGAVEVSKAALSAGASYLAVAFVDEAVELRNAGITAPILILGYTPPHAYQTAVDNDLTCTVYLPEHLQKMEEAAIKAGKPLRVHIKVDTGMGRLGLAPEEVLSFARKLDQSPHIEWEGIFTHYATADEADKDYALSQEKKFRKVIEILSENHLRPPLVHIANSAGAIDLDEYAYDMVRLGISVYGFYPSTEVNRKSVSLKPVLTLKTKVSSVKKPPAGTGISYGKTYVVNGEEWIAAIPVGYADGINRHLSNRGHALIHGQRVPIVGRVCMDQLMLNVTGVMPVEVGQEVVLYGRQQQNVITVDEVADMLGTIHYEVTCMLSHRIPRIYLRDGKVTGIVNRLREPVRMQSLT</sequence>
<organism evidence="9 10">
    <name type="scientific">Thermoactinomyces intermedius</name>
    <dbReference type="NCBI Taxonomy" id="2024"/>
    <lineage>
        <taxon>Bacteria</taxon>
        <taxon>Bacillati</taxon>
        <taxon>Bacillota</taxon>
        <taxon>Bacilli</taxon>
        <taxon>Bacillales</taxon>
        <taxon>Thermoactinomycetaceae</taxon>
        <taxon>Thermoactinomyces</taxon>
    </lineage>
</organism>
<comment type="pathway">
    <text evidence="5">Amino-acid biosynthesis; D-alanine biosynthesis; D-alanine from L-alanine: step 1/1.</text>
</comment>
<evidence type="ECO:0000256" key="6">
    <source>
        <dbReference type="PIRSR" id="PIRSR600821-50"/>
    </source>
</evidence>
<dbReference type="SUPFAM" id="SSF51419">
    <property type="entry name" value="PLP-binding barrel"/>
    <property type="match status" value="1"/>
</dbReference>
<keyword evidence="10" id="KW-1185">Reference proteome</keyword>
<comment type="function">
    <text evidence="5">Catalyzes the interconversion of L-alanine and D-alanine. May also act on other amino acids.</text>
</comment>
<dbReference type="AlphaFoldDB" id="A0A8I1A7X5"/>
<feature type="binding site" evidence="5 7">
    <location>
        <position position="318"/>
    </location>
    <ligand>
        <name>substrate</name>
    </ligand>
</feature>
<gene>
    <name evidence="9" type="primary">alr</name>
    <name evidence="9" type="ORF">I8U20_12200</name>
</gene>
<dbReference type="CDD" id="cd00430">
    <property type="entry name" value="PLPDE_III_AR"/>
    <property type="match status" value="1"/>
</dbReference>
<dbReference type="NCBIfam" id="TIGR00492">
    <property type="entry name" value="alr"/>
    <property type="match status" value="1"/>
</dbReference>
<comment type="catalytic activity">
    <reaction evidence="1 5">
        <text>L-alanine = D-alanine</text>
        <dbReference type="Rhea" id="RHEA:20249"/>
        <dbReference type="ChEBI" id="CHEBI:57416"/>
        <dbReference type="ChEBI" id="CHEBI:57972"/>
        <dbReference type="EC" id="5.1.1.1"/>
    </reaction>
</comment>
<feature type="binding site" evidence="5 7">
    <location>
        <position position="140"/>
    </location>
    <ligand>
        <name>substrate</name>
    </ligand>
</feature>
<dbReference type="GO" id="GO:0030632">
    <property type="term" value="P:D-alanine biosynthetic process"/>
    <property type="evidence" value="ECO:0007669"/>
    <property type="project" value="UniProtKB-UniRule"/>
</dbReference>
<evidence type="ECO:0000313" key="10">
    <source>
        <dbReference type="Proteomes" id="UP000633619"/>
    </source>
</evidence>
<dbReference type="HAMAP" id="MF_01201">
    <property type="entry name" value="Ala_racemase"/>
    <property type="match status" value="1"/>
</dbReference>
<dbReference type="PANTHER" id="PTHR30511:SF0">
    <property type="entry name" value="ALANINE RACEMASE, CATABOLIC-RELATED"/>
    <property type="match status" value="1"/>
</dbReference>
<dbReference type="Pfam" id="PF01168">
    <property type="entry name" value="Ala_racemase_N"/>
    <property type="match status" value="1"/>
</dbReference>
<dbReference type="PRINTS" id="PR00992">
    <property type="entry name" value="ALARACEMASE"/>
</dbReference>
<dbReference type="Pfam" id="PF00842">
    <property type="entry name" value="Ala_racemase_C"/>
    <property type="match status" value="1"/>
</dbReference>
<keyword evidence="4 5" id="KW-0413">Isomerase</keyword>
<evidence type="ECO:0000256" key="5">
    <source>
        <dbReference type="HAMAP-Rule" id="MF_01201"/>
    </source>
</evidence>
<dbReference type="PROSITE" id="PS00395">
    <property type="entry name" value="ALANINE_RACEMASE"/>
    <property type="match status" value="1"/>
</dbReference>
<accession>A0A8I1A7X5</accession>
<dbReference type="PANTHER" id="PTHR30511">
    <property type="entry name" value="ALANINE RACEMASE"/>
    <property type="match status" value="1"/>
</dbReference>
<dbReference type="InterPro" id="IPR001608">
    <property type="entry name" value="Ala_racemase_N"/>
</dbReference>
<evidence type="ECO:0000313" key="9">
    <source>
        <dbReference type="EMBL" id="MBH8596078.1"/>
    </source>
</evidence>
<dbReference type="FunFam" id="3.20.20.10:FF:000002">
    <property type="entry name" value="Alanine racemase"/>
    <property type="match status" value="1"/>
</dbReference>
<dbReference type="GO" id="GO:0030170">
    <property type="term" value="F:pyridoxal phosphate binding"/>
    <property type="evidence" value="ECO:0007669"/>
    <property type="project" value="UniProtKB-UniRule"/>
</dbReference>